<dbReference type="RefSeq" id="WP_066134758.1">
    <property type="nucleotide sequence ID" value="NZ_CP014525.1"/>
</dbReference>
<keyword evidence="8 12" id="KW-0378">Hydrolase</keyword>
<keyword evidence="7 12" id="KW-0479">Metal-binding</keyword>
<dbReference type="Pfam" id="PF03331">
    <property type="entry name" value="LpxC"/>
    <property type="match status" value="1"/>
</dbReference>
<dbReference type="Gene3D" id="3.30.1700.10">
    <property type="entry name" value="lpxc deacetylase, domain 2"/>
    <property type="match status" value="1"/>
</dbReference>
<evidence type="ECO:0000256" key="6">
    <source>
        <dbReference type="ARBA" id="ARBA00022556"/>
    </source>
</evidence>
<comment type="catalytic activity">
    <reaction evidence="11 12">
        <text>a UDP-3-O-[(3R)-3-hydroxyacyl]-N-acetyl-alpha-D-glucosamine + H2O = a UDP-3-O-[(3R)-3-hydroxyacyl]-alpha-D-glucosamine + acetate</text>
        <dbReference type="Rhea" id="RHEA:67816"/>
        <dbReference type="ChEBI" id="CHEBI:15377"/>
        <dbReference type="ChEBI" id="CHEBI:30089"/>
        <dbReference type="ChEBI" id="CHEBI:137740"/>
        <dbReference type="ChEBI" id="CHEBI:173225"/>
        <dbReference type="EC" id="3.5.1.108"/>
    </reaction>
</comment>
<dbReference type="GeneID" id="53316720"/>
<dbReference type="GO" id="GO:0016020">
    <property type="term" value="C:membrane"/>
    <property type="evidence" value="ECO:0007669"/>
    <property type="project" value="GOC"/>
</dbReference>
<dbReference type="PANTHER" id="PTHR33694:SF1">
    <property type="entry name" value="UDP-3-O-ACYL-N-ACETYLGLUCOSAMINE DEACETYLASE 1, MITOCHONDRIAL-RELATED"/>
    <property type="match status" value="1"/>
</dbReference>
<proteinExistence type="inferred from homology"/>
<dbReference type="EMBL" id="CP014525">
    <property type="protein sequence ID" value="AMW34820.1"/>
    <property type="molecule type" value="Genomic_DNA"/>
</dbReference>
<evidence type="ECO:0000256" key="10">
    <source>
        <dbReference type="ARBA" id="ARBA00023098"/>
    </source>
</evidence>
<keyword evidence="6 12" id="KW-0441">Lipid A biosynthesis</keyword>
<evidence type="ECO:0000256" key="11">
    <source>
        <dbReference type="ARBA" id="ARBA00024535"/>
    </source>
</evidence>
<evidence type="ECO:0000256" key="2">
    <source>
        <dbReference type="ARBA" id="ARBA00002923"/>
    </source>
</evidence>
<evidence type="ECO:0000256" key="3">
    <source>
        <dbReference type="ARBA" id="ARBA00005002"/>
    </source>
</evidence>
<evidence type="ECO:0000256" key="7">
    <source>
        <dbReference type="ARBA" id="ARBA00022723"/>
    </source>
</evidence>
<evidence type="ECO:0000313" key="15">
    <source>
        <dbReference type="Proteomes" id="UP000076066"/>
    </source>
</evidence>
<dbReference type="InterPro" id="IPR015870">
    <property type="entry name" value="UDP-acyl_N-AcGlcN_deAcase_N"/>
</dbReference>
<evidence type="ECO:0000256" key="1">
    <source>
        <dbReference type="ARBA" id="ARBA00001947"/>
    </source>
</evidence>
<dbReference type="OrthoDB" id="9802746at2"/>
<comment type="cofactor">
    <cofactor evidence="1 12">
        <name>Zn(2+)</name>
        <dbReference type="ChEBI" id="CHEBI:29105"/>
    </cofactor>
</comment>
<sequence>MMFDGLADASVAPHAVDTKRASRRAGGKGAVSSSSLLRQRTLKSTISCTGIGLHSGIKTRITLAPAAPDTGIVFRRTDIAGSAAVIPANSDHVRDSRLCTVIGDTAGNTVATIEHLMAALVAMQVDNVEIQINGPEVPAMDGSAAPFVFLTECAGIVEQDAPRRAIRVLKPVSVSAHGAEASLHPGRGFSIDFTVDFPAAAIGRQSCSLDVTKTSFKAALSRARTFCLIEDLPKMRDMGLALGGSLDNAVVVNGADVLNDGGLRYGNEFARHKALDAIGDLALAGRPLLGHYSGLKSSHALNTGLVKALLADPSAWEEIAMTEEDLVPNRTPLFAASA</sequence>
<name>A0A143DE74_9PROT</name>
<dbReference type="NCBIfam" id="TIGR00325">
    <property type="entry name" value="lpxC"/>
    <property type="match status" value="1"/>
</dbReference>
<dbReference type="InterPro" id="IPR011334">
    <property type="entry name" value="UDP-acyl_GlcNac_deAcase_C"/>
</dbReference>
<gene>
    <name evidence="12" type="primary">lpxC</name>
    <name evidence="14" type="ORF">AY555_06070</name>
</gene>
<evidence type="ECO:0000256" key="9">
    <source>
        <dbReference type="ARBA" id="ARBA00022833"/>
    </source>
</evidence>
<accession>A0A143DE74</accession>
<feature type="binding site" evidence="12">
    <location>
        <position position="276"/>
    </location>
    <ligand>
        <name>Zn(2+)</name>
        <dbReference type="ChEBI" id="CHEBI:29105"/>
    </ligand>
</feature>
<comment type="similarity">
    <text evidence="12">Belongs to the LpxC family.</text>
</comment>
<feature type="binding site" evidence="12">
    <location>
        <position position="115"/>
    </location>
    <ligand>
        <name>Zn(2+)</name>
        <dbReference type="ChEBI" id="CHEBI:29105"/>
    </ligand>
</feature>
<keyword evidence="15" id="KW-1185">Reference proteome</keyword>
<dbReference type="InterPro" id="IPR020568">
    <property type="entry name" value="Ribosomal_Su5_D2-typ_SF"/>
</dbReference>
<protein>
    <recommendedName>
        <fullName evidence="4 12">UDP-3-O-acyl-N-acetylglucosamine deacetylase</fullName>
        <shortName evidence="12">UDP-3-O-acyl-GlcNAc deacetylase</shortName>
        <ecNumber evidence="4 12">3.5.1.108</ecNumber>
    </recommendedName>
    <alternativeName>
        <fullName evidence="12">UDP-3-O-[R-3-hydroxymyristoyl]-N-acetylglucosamine deacetylase</fullName>
    </alternativeName>
</protein>
<dbReference type="UniPathway" id="UPA00359">
    <property type="reaction ID" value="UER00478"/>
</dbReference>
<keyword evidence="9 12" id="KW-0862">Zinc</keyword>
<keyword evidence="5 12" id="KW-0444">Lipid biosynthesis</keyword>
<dbReference type="HAMAP" id="MF_00388">
    <property type="entry name" value="LpxC"/>
    <property type="match status" value="1"/>
</dbReference>
<dbReference type="GO" id="GO:0046872">
    <property type="term" value="F:metal ion binding"/>
    <property type="evidence" value="ECO:0007669"/>
    <property type="project" value="UniProtKB-KW"/>
</dbReference>
<evidence type="ECO:0000256" key="5">
    <source>
        <dbReference type="ARBA" id="ARBA00022516"/>
    </source>
</evidence>
<evidence type="ECO:0000256" key="12">
    <source>
        <dbReference type="HAMAP-Rule" id="MF_00388"/>
    </source>
</evidence>
<reference evidence="14 15" key="1">
    <citation type="submission" date="2016-02" db="EMBL/GenBank/DDBJ databases">
        <title>Complete Genome of H5569, the type strain of the newly described species Haematospirillium jordaniae.</title>
        <authorList>
            <person name="Nicholson A.C."/>
            <person name="Humrighouse B.W."/>
            <person name="Loparov V."/>
            <person name="McQuiston J.R."/>
        </authorList>
    </citation>
    <scope>NUCLEOTIDE SEQUENCE [LARGE SCALE GENOMIC DNA]</scope>
    <source>
        <strain evidence="14 15">H5569</strain>
    </source>
</reference>
<dbReference type="GO" id="GO:0103117">
    <property type="term" value="F:UDP-3-O-acyl-N-acetylglucosamine deacetylase activity"/>
    <property type="evidence" value="ECO:0007669"/>
    <property type="project" value="UniProtKB-UniRule"/>
</dbReference>
<evidence type="ECO:0000256" key="4">
    <source>
        <dbReference type="ARBA" id="ARBA00012745"/>
    </source>
</evidence>
<dbReference type="SUPFAM" id="SSF54211">
    <property type="entry name" value="Ribosomal protein S5 domain 2-like"/>
    <property type="match status" value="2"/>
</dbReference>
<dbReference type="STRING" id="1549855.AY555_06070"/>
<comment type="function">
    <text evidence="2 12">Catalyzes the hydrolysis of UDP-3-O-myristoyl-N-acetylglucosamine to form UDP-3-O-myristoylglucosamine and acetate, the committed step in lipid A biosynthesis.</text>
</comment>
<dbReference type="EC" id="3.5.1.108" evidence="4 12"/>
<dbReference type="AlphaFoldDB" id="A0A143DE74"/>
<dbReference type="Proteomes" id="UP000076066">
    <property type="component" value="Chromosome"/>
</dbReference>
<feature type="binding site" evidence="12">
    <location>
        <position position="272"/>
    </location>
    <ligand>
        <name>Zn(2+)</name>
        <dbReference type="ChEBI" id="CHEBI:29105"/>
    </ligand>
</feature>
<evidence type="ECO:0000256" key="13">
    <source>
        <dbReference type="SAM" id="MobiDB-lite"/>
    </source>
</evidence>
<feature type="active site" description="Proton donor" evidence="12">
    <location>
        <position position="299"/>
    </location>
</feature>
<dbReference type="Gene3D" id="3.30.230.20">
    <property type="entry name" value="lpxc deacetylase, domain 1"/>
    <property type="match status" value="1"/>
</dbReference>
<dbReference type="InterPro" id="IPR004463">
    <property type="entry name" value="UDP-acyl_GlcNac_deAcase"/>
</dbReference>
<dbReference type="KEGG" id="hjo:AY555_06070"/>
<evidence type="ECO:0000313" key="14">
    <source>
        <dbReference type="EMBL" id="AMW34820.1"/>
    </source>
</evidence>
<evidence type="ECO:0000256" key="8">
    <source>
        <dbReference type="ARBA" id="ARBA00022801"/>
    </source>
</evidence>
<dbReference type="GO" id="GO:0009245">
    <property type="term" value="P:lipid A biosynthetic process"/>
    <property type="evidence" value="ECO:0007669"/>
    <property type="project" value="UniProtKB-UniRule"/>
</dbReference>
<feature type="region of interest" description="Disordered" evidence="13">
    <location>
        <begin position="1"/>
        <end position="32"/>
    </location>
</feature>
<organism evidence="14 15">
    <name type="scientific">Haematospirillum jordaniae</name>
    <dbReference type="NCBI Taxonomy" id="1549855"/>
    <lineage>
        <taxon>Bacteria</taxon>
        <taxon>Pseudomonadati</taxon>
        <taxon>Pseudomonadota</taxon>
        <taxon>Alphaproteobacteria</taxon>
        <taxon>Rhodospirillales</taxon>
        <taxon>Novispirillaceae</taxon>
        <taxon>Haematospirillum</taxon>
    </lineage>
</organism>
<dbReference type="PANTHER" id="PTHR33694">
    <property type="entry name" value="UDP-3-O-ACYL-N-ACETYLGLUCOSAMINE DEACETYLASE 1, MITOCHONDRIAL-RELATED"/>
    <property type="match status" value="1"/>
</dbReference>
<comment type="pathway">
    <text evidence="3 12">Glycolipid biosynthesis; lipid IV(A) biosynthesis; lipid IV(A) from (3R)-3-hydroxytetradecanoyl-[acyl-carrier-protein] and UDP-N-acetyl-alpha-D-glucosamine: step 2/6.</text>
</comment>
<keyword evidence="10 12" id="KW-0443">Lipid metabolism</keyword>